<evidence type="ECO:0000313" key="2">
    <source>
        <dbReference type="Proteomes" id="UP001139981"/>
    </source>
</evidence>
<dbReference type="Proteomes" id="UP001139981">
    <property type="component" value="Unassembled WGS sequence"/>
</dbReference>
<evidence type="ECO:0000313" key="1">
    <source>
        <dbReference type="EMBL" id="KAJ2894060.1"/>
    </source>
</evidence>
<gene>
    <name evidence="1" type="primary">NPL6_1</name>
    <name evidence="1" type="ORF">IWW38_002692</name>
</gene>
<comment type="caution">
    <text evidence="1">The sequence shown here is derived from an EMBL/GenBank/DDBJ whole genome shotgun (WGS) entry which is preliminary data.</text>
</comment>
<name>A0ACC1M2V3_9FUNG</name>
<accession>A0ACC1M2V3</accession>
<proteinExistence type="predicted"/>
<protein>
    <submittedName>
        <fullName evidence="1">Chromatin structure-remodeling complex subunit RSC7</fullName>
    </submittedName>
</protein>
<reference evidence="1" key="1">
    <citation type="submission" date="2022-07" db="EMBL/GenBank/DDBJ databases">
        <title>Phylogenomic reconstructions and comparative analyses of Kickxellomycotina fungi.</title>
        <authorList>
            <person name="Reynolds N.K."/>
            <person name="Stajich J.E."/>
            <person name="Barry K."/>
            <person name="Grigoriev I.V."/>
            <person name="Crous P."/>
            <person name="Smith M.E."/>
        </authorList>
    </citation>
    <scope>NUCLEOTIDE SEQUENCE</scope>
    <source>
        <strain evidence="1">CBS 190363</strain>
    </source>
</reference>
<organism evidence="1 2">
    <name type="scientific">Coemansia aciculifera</name>
    <dbReference type="NCBI Taxonomy" id="417176"/>
    <lineage>
        <taxon>Eukaryota</taxon>
        <taxon>Fungi</taxon>
        <taxon>Fungi incertae sedis</taxon>
        <taxon>Zoopagomycota</taxon>
        <taxon>Kickxellomycotina</taxon>
        <taxon>Kickxellomycetes</taxon>
        <taxon>Kickxellales</taxon>
        <taxon>Kickxellaceae</taxon>
        <taxon>Coemansia</taxon>
    </lineage>
</organism>
<dbReference type="EMBL" id="JANBVB010000460">
    <property type="protein sequence ID" value="KAJ2894060.1"/>
    <property type="molecule type" value="Genomic_DNA"/>
</dbReference>
<keyword evidence="2" id="KW-1185">Reference proteome</keyword>
<sequence>MPTKRRSTRGKSGVLLEEEAIVSTPPTRSSRRATESAAAIWSGSPSPLSSISTPASSSAIHARRLGTGRCGVIAETNLDDDDDDSGGSGSEGNADSVDELLSKAAEVIRDEVIRNDDGAGVAQSESESEARETKRQRSNSPAARGAKAGGRGGWWPGKRGRPPKSAAGLQRQYKQKQRKPEEEVDEEEAEEEDEGVDDPAVDADRAGDDAAADGTSEDSIDAAGEAKITRNGELLGGREFICPVFQSPFRGNGKQMYVLSMDCCRFTGARDSYMLFKQHPRMKRVETTQKERDLLAERNMIPRVTRFRPIAMIMAYQAFREFGARLIKGGGYIVDDYWEAATRAEAKFPEGTLVANMSVYRTVMAAAAAGMAPGSTRVSRRSQLPRSPSGGGVSADQQLLLSPMQNPSNSAVSSWVQLEAQQPMKPSIASQRTMASALMLAPQLLGEANGAGVGVPNDSIQSQSSAKPIFRRMRAAETAEAAFESAASAHRAYFDDSGFVDGAPLAHSLASSWTRAPSLTNRLKQQMQPNHNQPDDGGAFGPMAFASGRVARDFNALVRMWRDDNGCTWVDPHTGIRQVPAALQPTSAFAQRVASTGSSTDSRVAFADSQSDMPEPVHEPYPLAVLPGQYQASFPVHRTRFGQTQQGAMNSYSYHWMRQLANLHQAKMSHQQQHQQQMLMMQNMSRKR</sequence>